<name>A0A3N4KVU9_9PEZI</name>
<evidence type="ECO:0000256" key="2">
    <source>
        <dbReference type="SAM" id="MobiDB-lite"/>
    </source>
</evidence>
<evidence type="ECO:0000313" key="5">
    <source>
        <dbReference type="Proteomes" id="UP000277580"/>
    </source>
</evidence>
<feature type="region of interest" description="Disordered" evidence="2">
    <location>
        <begin position="159"/>
        <end position="229"/>
    </location>
</feature>
<feature type="region of interest" description="Disordered" evidence="2">
    <location>
        <begin position="326"/>
        <end position="345"/>
    </location>
</feature>
<feature type="domain" description="DUF4048" evidence="3">
    <location>
        <begin position="227"/>
        <end position="307"/>
    </location>
</feature>
<feature type="region of interest" description="Disordered" evidence="2">
    <location>
        <begin position="268"/>
        <end position="321"/>
    </location>
</feature>
<dbReference type="Pfam" id="PF13257">
    <property type="entry name" value="DUF4048"/>
    <property type="match status" value="1"/>
</dbReference>
<proteinExistence type="predicted"/>
<organism evidence="4 5">
    <name type="scientific">Morchella conica CCBAS932</name>
    <dbReference type="NCBI Taxonomy" id="1392247"/>
    <lineage>
        <taxon>Eukaryota</taxon>
        <taxon>Fungi</taxon>
        <taxon>Dikarya</taxon>
        <taxon>Ascomycota</taxon>
        <taxon>Pezizomycotina</taxon>
        <taxon>Pezizomycetes</taxon>
        <taxon>Pezizales</taxon>
        <taxon>Morchellaceae</taxon>
        <taxon>Morchella</taxon>
    </lineage>
</organism>
<dbReference type="OrthoDB" id="4097086at2759"/>
<dbReference type="InParanoid" id="A0A3N4KVU9"/>
<dbReference type="EMBL" id="ML119128">
    <property type="protein sequence ID" value="RPB12481.1"/>
    <property type="molecule type" value="Genomic_DNA"/>
</dbReference>
<feature type="compositionally biased region" description="Low complexity" evidence="2">
    <location>
        <begin position="357"/>
        <end position="372"/>
    </location>
</feature>
<dbReference type="InterPro" id="IPR025122">
    <property type="entry name" value="DUF4048"/>
</dbReference>
<reference evidence="4 5" key="1">
    <citation type="journal article" date="2018" name="Nat. Ecol. Evol.">
        <title>Pezizomycetes genomes reveal the molecular basis of ectomycorrhizal truffle lifestyle.</title>
        <authorList>
            <person name="Murat C."/>
            <person name="Payen T."/>
            <person name="Noel B."/>
            <person name="Kuo A."/>
            <person name="Morin E."/>
            <person name="Chen J."/>
            <person name="Kohler A."/>
            <person name="Krizsan K."/>
            <person name="Balestrini R."/>
            <person name="Da Silva C."/>
            <person name="Montanini B."/>
            <person name="Hainaut M."/>
            <person name="Levati E."/>
            <person name="Barry K.W."/>
            <person name="Belfiori B."/>
            <person name="Cichocki N."/>
            <person name="Clum A."/>
            <person name="Dockter R.B."/>
            <person name="Fauchery L."/>
            <person name="Guy J."/>
            <person name="Iotti M."/>
            <person name="Le Tacon F."/>
            <person name="Lindquist E.A."/>
            <person name="Lipzen A."/>
            <person name="Malagnac F."/>
            <person name="Mello A."/>
            <person name="Molinier V."/>
            <person name="Miyauchi S."/>
            <person name="Poulain J."/>
            <person name="Riccioni C."/>
            <person name="Rubini A."/>
            <person name="Sitrit Y."/>
            <person name="Splivallo R."/>
            <person name="Traeger S."/>
            <person name="Wang M."/>
            <person name="Zifcakova L."/>
            <person name="Wipf D."/>
            <person name="Zambonelli A."/>
            <person name="Paolocci F."/>
            <person name="Nowrousian M."/>
            <person name="Ottonello S."/>
            <person name="Baldrian P."/>
            <person name="Spatafora J.W."/>
            <person name="Henrissat B."/>
            <person name="Nagy L.G."/>
            <person name="Aury J.M."/>
            <person name="Wincker P."/>
            <person name="Grigoriev I.V."/>
            <person name="Bonfante P."/>
            <person name="Martin F.M."/>
        </authorList>
    </citation>
    <scope>NUCLEOTIDE SEQUENCE [LARGE SCALE GENOMIC DNA]</scope>
    <source>
        <strain evidence="4 5">CCBAS932</strain>
    </source>
</reference>
<evidence type="ECO:0000313" key="4">
    <source>
        <dbReference type="EMBL" id="RPB12481.1"/>
    </source>
</evidence>
<feature type="compositionally biased region" description="Basic and acidic residues" evidence="2">
    <location>
        <begin position="219"/>
        <end position="228"/>
    </location>
</feature>
<feature type="coiled-coil region" evidence="1">
    <location>
        <begin position="101"/>
        <end position="128"/>
    </location>
</feature>
<gene>
    <name evidence="4" type="ORF">P167DRAFT_605641</name>
</gene>
<keyword evidence="1" id="KW-0175">Coiled coil</keyword>
<feature type="compositionally biased region" description="Low complexity" evidence="2">
    <location>
        <begin position="335"/>
        <end position="345"/>
    </location>
</feature>
<keyword evidence="5" id="KW-1185">Reference proteome</keyword>
<feature type="region of interest" description="Disordered" evidence="2">
    <location>
        <begin position="352"/>
        <end position="372"/>
    </location>
</feature>
<feature type="compositionally biased region" description="Polar residues" evidence="2">
    <location>
        <begin position="171"/>
        <end position="181"/>
    </location>
</feature>
<feature type="region of interest" description="Disordered" evidence="2">
    <location>
        <begin position="60"/>
        <end position="92"/>
    </location>
</feature>
<sequence>MEDISSMHGLDMNRGPLSPPPTARPRPGTGNGSITPPEAPLKRSLSLPRTRLSLSFPVLPAGSNFSPRGAPPSPVYSPKHQHHDVDKPVTPDDPMAFLTALAAQERRVLELKEELGKAETELGRLKRQWAVHEATMKLHEITPTERLRPLNTSIAAAEVGVHSPGREQYQAKVSSVTGRKVSSQRHTRTLSLLAGSRDDTPPALVKRHTVAHSASSSHSDADREKRNSQDALLRTGKQMAEDFKEGLWTFIEDLRQATVGDEAISSTVNSTGIRASPHGTRSTSPRVSIRSGSPASSLKRERRREESLIDFGDDDSKSTTNRIDEEENLLLDHPSSASSSSNVRWSTSTANSDTLVSSSSRSSTPRTSTRFESLSTSSSSSILIPSSILILALSLSRNIWTKSRAILFLVQFYNIKRNLESGRGGYNTEEGYGFS</sequence>
<protein>
    <recommendedName>
        <fullName evidence="3">DUF4048 domain-containing protein</fullName>
    </recommendedName>
</protein>
<evidence type="ECO:0000256" key="1">
    <source>
        <dbReference type="SAM" id="Coils"/>
    </source>
</evidence>
<feature type="compositionally biased region" description="Polar residues" evidence="2">
    <location>
        <begin position="268"/>
        <end position="296"/>
    </location>
</feature>
<dbReference type="Proteomes" id="UP000277580">
    <property type="component" value="Unassembled WGS sequence"/>
</dbReference>
<accession>A0A3N4KVU9</accession>
<dbReference type="AlphaFoldDB" id="A0A3N4KVU9"/>
<evidence type="ECO:0000259" key="3">
    <source>
        <dbReference type="Pfam" id="PF13257"/>
    </source>
</evidence>
<feature type="region of interest" description="Disordered" evidence="2">
    <location>
        <begin position="1"/>
        <end position="46"/>
    </location>
</feature>